<dbReference type="AlphaFoldDB" id="A0A0A9GXB3"/>
<protein>
    <submittedName>
        <fullName evidence="1">Uncharacterized protein</fullName>
    </submittedName>
</protein>
<reference evidence="1" key="1">
    <citation type="submission" date="2014-09" db="EMBL/GenBank/DDBJ databases">
        <authorList>
            <person name="Magalhaes I.L.F."/>
            <person name="Oliveira U."/>
            <person name="Santos F.R."/>
            <person name="Vidigal T.H.D.A."/>
            <person name="Brescovit A.D."/>
            <person name="Santos A.J."/>
        </authorList>
    </citation>
    <scope>NUCLEOTIDE SEQUENCE</scope>
    <source>
        <tissue evidence="1">Shoot tissue taken approximately 20 cm above the soil surface</tissue>
    </source>
</reference>
<organism evidence="1">
    <name type="scientific">Arundo donax</name>
    <name type="common">Giant reed</name>
    <name type="synonym">Donax arundinaceus</name>
    <dbReference type="NCBI Taxonomy" id="35708"/>
    <lineage>
        <taxon>Eukaryota</taxon>
        <taxon>Viridiplantae</taxon>
        <taxon>Streptophyta</taxon>
        <taxon>Embryophyta</taxon>
        <taxon>Tracheophyta</taxon>
        <taxon>Spermatophyta</taxon>
        <taxon>Magnoliopsida</taxon>
        <taxon>Liliopsida</taxon>
        <taxon>Poales</taxon>
        <taxon>Poaceae</taxon>
        <taxon>PACMAD clade</taxon>
        <taxon>Arundinoideae</taxon>
        <taxon>Arundineae</taxon>
        <taxon>Arundo</taxon>
    </lineage>
</organism>
<name>A0A0A9GXB3_ARUDO</name>
<proteinExistence type="predicted"/>
<evidence type="ECO:0000313" key="1">
    <source>
        <dbReference type="EMBL" id="JAE27241.1"/>
    </source>
</evidence>
<sequence length="43" mass="5175">MSLSWLCHMLYKTMSSQDEVIYCWGLSCMQHISIFTTHKHFLH</sequence>
<dbReference type="EMBL" id="GBRH01170655">
    <property type="protein sequence ID" value="JAE27241.1"/>
    <property type="molecule type" value="Transcribed_RNA"/>
</dbReference>
<accession>A0A0A9GXB3</accession>
<reference evidence="1" key="2">
    <citation type="journal article" date="2015" name="Data Brief">
        <title>Shoot transcriptome of the giant reed, Arundo donax.</title>
        <authorList>
            <person name="Barrero R.A."/>
            <person name="Guerrero F.D."/>
            <person name="Moolhuijzen P."/>
            <person name="Goolsby J.A."/>
            <person name="Tidwell J."/>
            <person name="Bellgard S.E."/>
            <person name="Bellgard M.I."/>
        </authorList>
    </citation>
    <scope>NUCLEOTIDE SEQUENCE</scope>
    <source>
        <tissue evidence="1">Shoot tissue taken approximately 20 cm above the soil surface</tissue>
    </source>
</reference>